<dbReference type="PANTHER" id="PTHR21047:SF2">
    <property type="entry name" value="THYMIDINE DIPHOSPHO-4-KETO-RHAMNOSE 3,5-EPIMERASE"/>
    <property type="match status" value="1"/>
</dbReference>
<feature type="site" description="Participates in a stacking interaction with the thymidine ring of dTDP-4-oxo-6-deoxyglucose" evidence="3">
    <location>
        <position position="137"/>
    </location>
</feature>
<dbReference type="GO" id="GO:0008830">
    <property type="term" value="F:dTDP-4-dehydrorhamnose 3,5-epimerase activity"/>
    <property type="evidence" value="ECO:0007669"/>
    <property type="project" value="InterPro"/>
</dbReference>
<evidence type="ECO:0000313" key="5">
    <source>
        <dbReference type="EMBL" id="SDD03556.1"/>
    </source>
</evidence>
<dbReference type="Pfam" id="PF00908">
    <property type="entry name" value="dTDP_sugar_isom"/>
    <property type="match status" value="1"/>
</dbReference>
<dbReference type="SUPFAM" id="SSF51182">
    <property type="entry name" value="RmlC-like cupins"/>
    <property type="match status" value="1"/>
</dbReference>
<dbReference type="Gene3D" id="3.90.25.10">
    <property type="entry name" value="UDP-galactose 4-epimerase, domain 1"/>
    <property type="match status" value="1"/>
</dbReference>
<keyword evidence="6" id="KW-1185">Reference proteome</keyword>
<dbReference type="InterPro" id="IPR011051">
    <property type="entry name" value="RmlC_Cupin_sf"/>
</dbReference>
<dbReference type="Pfam" id="PF04321">
    <property type="entry name" value="RmlD_sub_bind"/>
    <property type="match status" value="1"/>
</dbReference>
<dbReference type="Proteomes" id="UP000198546">
    <property type="component" value="Chromosome i"/>
</dbReference>
<dbReference type="SUPFAM" id="SSF51735">
    <property type="entry name" value="NAD(P)-binding Rossmann-fold domains"/>
    <property type="match status" value="1"/>
</dbReference>
<gene>
    <name evidence="5" type="ORF">SAMN04489747_0017</name>
</gene>
<dbReference type="STRING" id="675864.SAMN04489747_0017"/>
<dbReference type="UniPathway" id="UPA00124"/>
<dbReference type="GO" id="GO:0019305">
    <property type="term" value="P:dTDP-rhamnose biosynthetic process"/>
    <property type="evidence" value="ECO:0007669"/>
    <property type="project" value="UniProtKB-UniPathway"/>
</dbReference>
<dbReference type="GO" id="GO:0005829">
    <property type="term" value="C:cytosol"/>
    <property type="evidence" value="ECO:0007669"/>
    <property type="project" value="TreeGrafter"/>
</dbReference>
<sequence>MTVAGVEVERTAIPGLLVLRLPVHGDARGWFKESWQRQKMVALGLPDFAPVQNNVSFNAEVGVTRGLHAEPWDKLVTVATGRVFGAWADLRPGGGFGQCVTVEIDPGTAVFVPRGVANGFQTLEPGTAYSYLVNDHWSADAQDAYTFVNLADEQLGIAWPVPAEQRIVSDKDRDHPRLTDVTPMTPPAVVVLGGTGQLGRALTERLPGARVLTRADVDLADPAALDALDLTGVGTVINATAMTDVDGAETPEGRRLAWQVNATAVAALARRCREHRTTLVHVSTDYVFDGTAEVADEETPVAPLGVYGQSKAAGELAVQAWERHYLVRTSWVVGEGKNFVATMESLAARGISPSVVDDQHGRLTHTSTLADGILHLLATDAPFGTYHLTDGGDHSTWAGVARAVFARSGRDPGDVTGVSTEEYFAGKPHAPRPRHSVLGLDKITATGFEPPVVEV</sequence>
<reference evidence="5 6" key="1">
    <citation type="submission" date="2016-10" db="EMBL/GenBank/DDBJ databases">
        <authorList>
            <person name="de Groot N.N."/>
        </authorList>
    </citation>
    <scope>NUCLEOTIDE SEQUENCE [LARGE SCALE GENOMIC DNA]</scope>
    <source>
        <strain evidence="5 6">MON 2.2</strain>
    </source>
</reference>
<dbReference type="Gene3D" id="3.40.50.720">
    <property type="entry name" value="NAD(P)-binding Rossmann-like Domain"/>
    <property type="match status" value="1"/>
</dbReference>
<dbReference type="PANTHER" id="PTHR21047">
    <property type="entry name" value="DTDP-6-DEOXY-D-GLUCOSE-3,5 EPIMERASE"/>
    <property type="match status" value="1"/>
</dbReference>
<evidence type="ECO:0000256" key="2">
    <source>
        <dbReference type="PIRSR" id="PIRSR600888-1"/>
    </source>
</evidence>
<evidence type="ECO:0000256" key="1">
    <source>
        <dbReference type="ARBA" id="ARBA00010154"/>
    </source>
</evidence>
<evidence type="ECO:0000256" key="3">
    <source>
        <dbReference type="PIRSR" id="PIRSR600888-3"/>
    </source>
</evidence>
<dbReference type="CDD" id="cd05254">
    <property type="entry name" value="dTDP_HR_like_SDR_e"/>
    <property type="match status" value="1"/>
</dbReference>
<dbReference type="EMBL" id="LT629688">
    <property type="protein sequence ID" value="SDD03556.1"/>
    <property type="molecule type" value="Genomic_DNA"/>
</dbReference>
<evidence type="ECO:0000313" key="6">
    <source>
        <dbReference type="Proteomes" id="UP000198546"/>
    </source>
</evidence>
<dbReference type="InterPro" id="IPR029903">
    <property type="entry name" value="RmlD-like-bd"/>
</dbReference>
<dbReference type="Gene3D" id="2.60.120.10">
    <property type="entry name" value="Jelly Rolls"/>
    <property type="match status" value="1"/>
</dbReference>
<feature type="active site" description="Proton donor" evidence="2">
    <location>
        <position position="131"/>
    </location>
</feature>
<evidence type="ECO:0000259" key="4">
    <source>
        <dbReference type="Pfam" id="PF04321"/>
    </source>
</evidence>
<dbReference type="AlphaFoldDB" id="A0A1G6RI10"/>
<name>A0A1G6RI10_9ACTN</name>
<protein>
    <submittedName>
        <fullName evidence="5">dTDP-4-dehydrorhamnose 3,5-epimerase</fullName>
    </submittedName>
</protein>
<proteinExistence type="inferred from homology"/>
<dbReference type="InterPro" id="IPR014710">
    <property type="entry name" value="RmlC-like_jellyroll"/>
</dbReference>
<comment type="similarity">
    <text evidence="1">Belongs to the dTDP-4-dehydrorhamnose 3,5-epimerase family.</text>
</comment>
<accession>A0A1G6RI10</accession>
<dbReference type="InterPro" id="IPR000888">
    <property type="entry name" value="RmlC-like"/>
</dbReference>
<dbReference type="CDD" id="cd00438">
    <property type="entry name" value="cupin_RmlC"/>
    <property type="match status" value="1"/>
</dbReference>
<dbReference type="GO" id="GO:0000271">
    <property type="term" value="P:polysaccharide biosynthetic process"/>
    <property type="evidence" value="ECO:0007669"/>
    <property type="project" value="TreeGrafter"/>
</dbReference>
<organism evidence="5 6">
    <name type="scientific">Auraticoccus monumenti</name>
    <dbReference type="NCBI Taxonomy" id="675864"/>
    <lineage>
        <taxon>Bacteria</taxon>
        <taxon>Bacillati</taxon>
        <taxon>Actinomycetota</taxon>
        <taxon>Actinomycetes</taxon>
        <taxon>Propionibacteriales</taxon>
        <taxon>Propionibacteriaceae</taxon>
        <taxon>Auraticoccus</taxon>
    </lineage>
</organism>
<feature type="active site" description="Proton acceptor" evidence="2">
    <location>
        <position position="68"/>
    </location>
</feature>
<dbReference type="InterPro" id="IPR036291">
    <property type="entry name" value="NAD(P)-bd_dom_sf"/>
</dbReference>
<feature type="domain" description="RmlD-like substrate binding" evidence="4">
    <location>
        <begin position="189"/>
        <end position="449"/>
    </location>
</feature>